<evidence type="ECO:0000313" key="4">
    <source>
        <dbReference type="Proteomes" id="UP000321723"/>
    </source>
</evidence>
<comment type="caution">
    <text evidence="2">The sequence shown here is derived from an EMBL/GenBank/DDBJ whole genome shotgun (WGS) entry which is preliminary data.</text>
</comment>
<keyword evidence="4" id="KW-1185">Reference proteome</keyword>
<accession>A0A511FCD5</accession>
<protein>
    <submittedName>
        <fullName evidence="3">GNAT superfamily N-acetyltransferase</fullName>
    </submittedName>
</protein>
<evidence type="ECO:0000313" key="2">
    <source>
        <dbReference type="EMBL" id="GEL45478.1"/>
    </source>
</evidence>
<sequence>MAPAPVADLHVVPLPVPADLDAPDAWLLRGLVDAANATLLDIWGVLDEARRPEETLGGLRHQEYETKLRFVALDAAPGDGPPDPDRVLGYGLLDLPTQDNTHLAWIVVLVRPEHRGRGVGSALYERVVATAREHGRTVLMTSIDQGSEPDPGPGTLVPSTGTGRVRADDPSVAFAVHRGWALEQVARRSVLDVPLDPAVLAAHAAEAARVAGPDYRVVQWDGRCPDAWVDQFAHLATRMSTDAPMGGLDLREDVWDAARVRAAEQEHRERGMTYRCTAAEHVPTGTLVAYSALVSRPDTDEFVHQDDTLVLTEHRGRRLGMLVKTANLARLAEVQPGARRIGTWNAEENAHMLAINVALGFRPAGGSGEWQITLG</sequence>
<dbReference type="EMBL" id="JACHDN010000001">
    <property type="protein sequence ID" value="MBB5473094.1"/>
    <property type="molecule type" value="Genomic_DNA"/>
</dbReference>
<dbReference type="PROSITE" id="PS51186">
    <property type="entry name" value="GNAT"/>
    <property type="match status" value="1"/>
</dbReference>
<feature type="domain" description="N-acetyltransferase" evidence="1">
    <location>
        <begin position="29"/>
        <end position="206"/>
    </location>
</feature>
<proteinExistence type="predicted"/>
<dbReference type="EMBL" id="BJVQ01000004">
    <property type="protein sequence ID" value="GEL45478.1"/>
    <property type="molecule type" value="Genomic_DNA"/>
</dbReference>
<dbReference type="Pfam" id="PF00583">
    <property type="entry name" value="Acetyltransf_1"/>
    <property type="match status" value="1"/>
</dbReference>
<reference evidence="3 5" key="2">
    <citation type="submission" date="2020-08" db="EMBL/GenBank/DDBJ databases">
        <title>Sequencing the genomes of 1000 actinobacteria strains.</title>
        <authorList>
            <person name="Klenk H.-P."/>
        </authorList>
    </citation>
    <scope>NUCLEOTIDE SEQUENCE [LARGE SCALE GENOMIC DNA]</scope>
    <source>
        <strain evidence="3 5">DSM 9581</strain>
    </source>
</reference>
<dbReference type="OrthoDB" id="4119890at2"/>
<evidence type="ECO:0000313" key="3">
    <source>
        <dbReference type="EMBL" id="MBB5473094.1"/>
    </source>
</evidence>
<dbReference type="InterPro" id="IPR016181">
    <property type="entry name" value="Acyl_CoA_acyltransferase"/>
</dbReference>
<dbReference type="SUPFAM" id="SSF55729">
    <property type="entry name" value="Acyl-CoA N-acyltransferases (Nat)"/>
    <property type="match status" value="2"/>
</dbReference>
<dbReference type="CDD" id="cd04301">
    <property type="entry name" value="NAT_SF"/>
    <property type="match status" value="1"/>
</dbReference>
<evidence type="ECO:0000259" key="1">
    <source>
        <dbReference type="PROSITE" id="PS51186"/>
    </source>
</evidence>
<gene>
    <name evidence="2" type="ORF">CHO01_05940</name>
    <name evidence="3" type="ORF">HNR08_001830</name>
</gene>
<organism evidence="2 4">
    <name type="scientific">Cellulomonas hominis</name>
    <dbReference type="NCBI Taxonomy" id="156981"/>
    <lineage>
        <taxon>Bacteria</taxon>
        <taxon>Bacillati</taxon>
        <taxon>Actinomycetota</taxon>
        <taxon>Actinomycetes</taxon>
        <taxon>Micrococcales</taxon>
        <taxon>Cellulomonadaceae</taxon>
        <taxon>Cellulomonas</taxon>
    </lineage>
</organism>
<name>A0A511FCD5_9CELL</name>
<dbReference type="Gene3D" id="3.40.630.30">
    <property type="match status" value="1"/>
</dbReference>
<dbReference type="AlphaFoldDB" id="A0A511FCD5"/>
<dbReference type="GO" id="GO:0016747">
    <property type="term" value="F:acyltransferase activity, transferring groups other than amino-acyl groups"/>
    <property type="evidence" value="ECO:0007669"/>
    <property type="project" value="InterPro"/>
</dbReference>
<dbReference type="Proteomes" id="UP000564629">
    <property type="component" value="Unassembled WGS sequence"/>
</dbReference>
<evidence type="ECO:0000313" key="5">
    <source>
        <dbReference type="Proteomes" id="UP000564629"/>
    </source>
</evidence>
<reference evidence="2 4" key="1">
    <citation type="submission" date="2019-07" db="EMBL/GenBank/DDBJ databases">
        <title>Whole genome shotgun sequence of Cellulomonas hominis NBRC 16055.</title>
        <authorList>
            <person name="Hosoyama A."/>
            <person name="Uohara A."/>
            <person name="Ohji S."/>
            <person name="Ichikawa N."/>
        </authorList>
    </citation>
    <scope>NUCLEOTIDE SEQUENCE [LARGE SCALE GENOMIC DNA]</scope>
    <source>
        <strain evidence="2 4">NBRC 16055</strain>
    </source>
</reference>
<dbReference type="InterPro" id="IPR000182">
    <property type="entry name" value="GNAT_dom"/>
</dbReference>
<dbReference type="RefSeq" id="WP_146833316.1">
    <property type="nucleotide sequence ID" value="NZ_BJVQ01000004.1"/>
</dbReference>
<keyword evidence="3" id="KW-0808">Transferase</keyword>
<dbReference type="Proteomes" id="UP000321723">
    <property type="component" value="Unassembled WGS sequence"/>
</dbReference>